<dbReference type="SUPFAM" id="SSF51735">
    <property type="entry name" value="NAD(P)-binding Rossmann-fold domains"/>
    <property type="match status" value="1"/>
</dbReference>
<name>A0ABS4E8F4_9FIRM</name>
<reference evidence="2 3" key="1">
    <citation type="submission" date="2021-03" db="EMBL/GenBank/DDBJ databases">
        <title>Genomic Encyclopedia of Type Strains, Phase IV (KMG-IV): sequencing the most valuable type-strain genomes for metagenomic binning, comparative biology and taxonomic classification.</title>
        <authorList>
            <person name="Goeker M."/>
        </authorList>
    </citation>
    <scope>NUCLEOTIDE SEQUENCE [LARGE SCALE GENOMIC DNA]</scope>
    <source>
        <strain evidence="2 3">DSM 1289</strain>
    </source>
</reference>
<proteinExistence type="predicted"/>
<protein>
    <submittedName>
        <fullName evidence="2">CoA-binding protein</fullName>
    </submittedName>
</protein>
<feature type="domain" description="CoA-binding" evidence="1">
    <location>
        <begin position="8"/>
        <end position="112"/>
    </location>
</feature>
<dbReference type="EMBL" id="JAGGJX010000001">
    <property type="protein sequence ID" value="MBP1854230.1"/>
    <property type="molecule type" value="Genomic_DNA"/>
</dbReference>
<sequence length="124" mass="14344">MNLNRYNSWAVVTAECSKESKAFSIIKELQDKDFKVVAIDENLNPIDGVEVYESLKDVPNNIDVVTIVEKYTMIESIFDEMELLDIRNLWFEEGSFNAAILKKAKELKLNIEHESDLCRELNDL</sequence>
<dbReference type="InterPro" id="IPR003781">
    <property type="entry name" value="CoA-bd"/>
</dbReference>
<gene>
    <name evidence="2" type="ORF">J2Z43_000620</name>
</gene>
<dbReference type="PANTHER" id="PTHR33303">
    <property type="entry name" value="CYTOPLASMIC PROTEIN-RELATED"/>
    <property type="match status" value="1"/>
</dbReference>
<accession>A0ABS4E8F4</accession>
<evidence type="ECO:0000313" key="2">
    <source>
        <dbReference type="EMBL" id="MBP1854230.1"/>
    </source>
</evidence>
<organism evidence="2 3">
    <name type="scientific">Metaclostridioides mangenotii</name>
    <dbReference type="NCBI Taxonomy" id="1540"/>
    <lineage>
        <taxon>Bacteria</taxon>
        <taxon>Bacillati</taxon>
        <taxon>Bacillota</taxon>
        <taxon>Clostridia</taxon>
        <taxon>Peptostreptococcales</taxon>
        <taxon>Peptostreptococcaceae</taxon>
        <taxon>Metaclostridioides</taxon>
    </lineage>
</organism>
<keyword evidence="3" id="KW-1185">Reference proteome</keyword>
<evidence type="ECO:0000259" key="1">
    <source>
        <dbReference type="Pfam" id="PF13380"/>
    </source>
</evidence>
<dbReference type="Pfam" id="PF13380">
    <property type="entry name" value="CoA_binding_2"/>
    <property type="match status" value="1"/>
</dbReference>
<dbReference type="RefSeq" id="WP_051599227.1">
    <property type="nucleotide sequence ID" value="NZ_BAAACS010000017.1"/>
</dbReference>
<dbReference type="Proteomes" id="UP000767291">
    <property type="component" value="Unassembled WGS sequence"/>
</dbReference>
<evidence type="ECO:0000313" key="3">
    <source>
        <dbReference type="Proteomes" id="UP000767291"/>
    </source>
</evidence>
<comment type="caution">
    <text evidence="2">The sequence shown here is derived from an EMBL/GenBank/DDBJ whole genome shotgun (WGS) entry which is preliminary data.</text>
</comment>
<dbReference type="Gene3D" id="3.40.50.720">
    <property type="entry name" value="NAD(P)-binding Rossmann-like Domain"/>
    <property type="match status" value="1"/>
</dbReference>
<dbReference type="PANTHER" id="PTHR33303:SF2">
    <property type="entry name" value="COA-BINDING DOMAIN-CONTAINING PROTEIN"/>
    <property type="match status" value="1"/>
</dbReference>
<dbReference type="InterPro" id="IPR036291">
    <property type="entry name" value="NAD(P)-bd_dom_sf"/>
</dbReference>